<proteinExistence type="predicted"/>
<keyword evidence="2" id="KW-0732">Signal</keyword>
<evidence type="ECO:0000313" key="4">
    <source>
        <dbReference type="Proteomes" id="UP000249282"/>
    </source>
</evidence>
<feature type="chain" id="PRO_5016152515" evidence="2">
    <location>
        <begin position="37"/>
        <end position="1226"/>
    </location>
</feature>
<dbReference type="AlphaFoldDB" id="A0A2W5SWQ0"/>
<evidence type="ECO:0000313" key="3">
    <source>
        <dbReference type="EMBL" id="PZQ87317.1"/>
    </source>
</evidence>
<comment type="caution">
    <text evidence="3">The sequence shown here is derived from an EMBL/GenBank/DDBJ whole genome shotgun (WGS) entry which is preliminary data.</text>
</comment>
<sequence>MKTILKKTEKTYRRKLLATSVAAICTTLFATNISQASDIDIYQQAKAGNITLMMMLDVSTSMNGVDTAQSDLGLTQGQCSGDKTNKSDPMYGYNRTYCTVSSSTLTSLKNGNATNKKKAALVEEACNKQSNGDYHCGDRIARMLDAMYELLKGNVGKGIVAVGDDKIVGLSIFGADNSSNAKSKVLVPARRLGCVAGESDCYNMTGTKTQRQILIDEIIKLRGISYTPTAWGYAEAINYMMGTRPSSRSNGFDLSTTAAKTGSGNSETYQAPASLTQTDANKQCSGQGIYVLTDGQPNAVTNDTQGNMRTGLNNDTFSCDTGNQWDCQHKGAIELLNGRNAKNLVVKTAVVGFGKDFESVASYDHNKTQQENIDALGGLNTAPKNAAYWGIIGGGGWYSGSSAKSVVDSVNNFINSLSTAIPSVTTGSPTIPKDALNPAILQDDAYYQQFQPTPDKTYQLWTGNLKKYLVTTGGVLKDKAGTTIVDSSGKIVDNYDYWSEPVTTANQNADENTIGSSKFALRGGTWSKLLLRTNPLDNPSAGVVQRKVFTNRIYDNGSFVESNNELRQVKPTDLTDSTYQNDIYRGYLVRALGYNIDAATPPASLNDLKTAMEFRQTGAVMHSQPILVTNKGKLEFNESTQAMGSTGREDYILYGTTQGALHVVKAGSSGVAGGGEEVFTFIPNEMLVKQKQAFEKPEVTSGGTNKLFYGIDGPWTAYTEYVVDGSGYLTVGDGKGDQKGVQEVYGGLRMGGRSYYALDLKDIQNPKLKFHIDPDAETTGPLSYMGQSWSKPTIGFVNWGGKRTRVMFVGGGYDANGATQACNADDDLVAKNIGYECAAYNQTNKVGAGVYMFSAEDTSIQDGNNKVAIKAGELLWWSSANATTSAANTKSGTVGINSSNMQYSVVSEIRSVDRDGDDLIDHVYFGDLGGQIFRTDFNNSEKTIGSWAKAPVRIFNGHKETGKSPRFYDMPAFSLYSDNGSIFAVVSQGSGNRSTPLFADSSYDYDAVYNIYDKDVARKDLYNYNPAKAPLITKDITVDGSSLGLRLLDNGHRKDNAVYNAPASTHGWYYKFTDCVTGYGKCDSYKQQTEKVFGTPIALNNKLFVSTFDASKDGLAGDCGAGVKGASLMTTFCLPFGQCASGDVTGTTHTMIGAGIHTVTVGNGSSSGTGGSTGGGTGSSSSKLSSASNYCIATGSRVTITVTGSSGSGEQTRMCLVPQRWYEKLQ</sequence>
<protein>
    <submittedName>
        <fullName evidence="3">Pilus assembly protein PilY</fullName>
    </submittedName>
</protein>
<accession>A0A2W5SWQ0</accession>
<reference evidence="3 4" key="1">
    <citation type="submission" date="2017-11" db="EMBL/GenBank/DDBJ databases">
        <title>Infants hospitalized years apart are colonized by the same room-sourced microbial strains.</title>
        <authorList>
            <person name="Brooks B."/>
            <person name="Olm M.R."/>
            <person name="Firek B.A."/>
            <person name="Baker R."/>
            <person name="Thomas B.C."/>
            <person name="Morowitz M.J."/>
            <person name="Banfield J.F."/>
        </authorList>
    </citation>
    <scope>NUCLEOTIDE SEQUENCE [LARGE SCALE GENOMIC DNA]</scope>
    <source>
        <strain evidence="3">S2_003_000_R3_20</strain>
    </source>
</reference>
<organism evidence="3 4">
    <name type="scientific">Acinetobacter johnsonii</name>
    <dbReference type="NCBI Taxonomy" id="40214"/>
    <lineage>
        <taxon>Bacteria</taxon>
        <taxon>Pseudomonadati</taxon>
        <taxon>Pseudomonadota</taxon>
        <taxon>Gammaproteobacteria</taxon>
        <taxon>Moraxellales</taxon>
        <taxon>Moraxellaceae</taxon>
        <taxon>Acinetobacter</taxon>
    </lineage>
</organism>
<name>A0A2W5SWQ0_ACIJO</name>
<gene>
    <name evidence="3" type="ORF">DI542_12115</name>
</gene>
<evidence type="ECO:0000256" key="1">
    <source>
        <dbReference type="SAM" id="MobiDB-lite"/>
    </source>
</evidence>
<evidence type="ECO:0000256" key="2">
    <source>
        <dbReference type="SAM" id="SignalP"/>
    </source>
</evidence>
<feature type="compositionally biased region" description="Gly residues" evidence="1">
    <location>
        <begin position="1165"/>
        <end position="1178"/>
    </location>
</feature>
<feature type="region of interest" description="Disordered" evidence="1">
    <location>
        <begin position="1163"/>
        <end position="1182"/>
    </location>
</feature>
<dbReference type="Proteomes" id="UP000249282">
    <property type="component" value="Unassembled WGS sequence"/>
</dbReference>
<dbReference type="EMBL" id="QFQJ01000069">
    <property type="protein sequence ID" value="PZQ87317.1"/>
    <property type="molecule type" value="Genomic_DNA"/>
</dbReference>
<feature type="signal peptide" evidence="2">
    <location>
        <begin position="1"/>
        <end position="36"/>
    </location>
</feature>